<dbReference type="AlphaFoldDB" id="A0A377VX65"/>
<reference evidence="3 4" key="1">
    <citation type="submission" date="2018-06" db="EMBL/GenBank/DDBJ databases">
        <authorList>
            <consortium name="Pathogen Informatics"/>
            <person name="Doyle S."/>
        </authorList>
    </citation>
    <scope>NUCLEOTIDE SEQUENCE [LARGE SCALE GENOMIC DNA]</scope>
    <source>
        <strain evidence="2 4">NCTC9617</strain>
        <strain evidence="1 3">NCTC9637</strain>
    </source>
</reference>
<organism evidence="1 3">
    <name type="scientific">Klebsiella pneumoniae</name>
    <dbReference type="NCBI Taxonomy" id="573"/>
    <lineage>
        <taxon>Bacteria</taxon>
        <taxon>Pseudomonadati</taxon>
        <taxon>Pseudomonadota</taxon>
        <taxon>Gammaproteobacteria</taxon>
        <taxon>Enterobacterales</taxon>
        <taxon>Enterobacteriaceae</taxon>
        <taxon>Klebsiella/Raoultella group</taxon>
        <taxon>Klebsiella</taxon>
        <taxon>Klebsiella pneumoniae complex</taxon>
    </lineage>
</organism>
<sequence length="64" mass="7552">MSCFFLTNKLERIPPAGAEQDFRCGGVDYRHYFIDEQGRNLIKLIISVFFPIDRKKDVQSRFHS</sequence>
<evidence type="ECO:0000313" key="3">
    <source>
        <dbReference type="Proteomes" id="UP000255099"/>
    </source>
</evidence>
<protein>
    <submittedName>
        <fullName evidence="1">Uncharacterized protein</fullName>
    </submittedName>
</protein>
<dbReference type="EMBL" id="UGNC01000003">
    <property type="protein sequence ID" value="STW38652.1"/>
    <property type="molecule type" value="Genomic_DNA"/>
</dbReference>
<accession>A0A377VX65</accession>
<name>A0A377VX65_KLEPN</name>
<dbReference type="Proteomes" id="UP000255167">
    <property type="component" value="Unassembled WGS sequence"/>
</dbReference>
<dbReference type="EMBL" id="UGLB01000002">
    <property type="protein sequence ID" value="STT45438.1"/>
    <property type="molecule type" value="Genomic_DNA"/>
</dbReference>
<dbReference type="Proteomes" id="UP000255099">
    <property type="component" value="Unassembled WGS sequence"/>
</dbReference>
<evidence type="ECO:0000313" key="4">
    <source>
        <dbReference type="Proteomes" id="UP000255167"/>
    </source>
</evidence>
<evidence type="ECO:0000313" key="1">
    <source>
        <dbReference type="EMBL" id="STT45438.1"/>
    </source>
</evidence>
<evidence type="ECO:0000313" key="2">
    <source>
        <dbReference type="EMBL" id="STW38652.1"/>
    </source>
</evidence>
<proteinExistence type="predicted"/>
<gene>
    <name evidence="2" type="ORF">NCTC9617_00166</name>
    <name evidence="1" type="ORF">NCTC9637_00283</name>
</gene>